<dbReference type="EMBL" id="JARKHS020019401">
    <property type="protein sequence ID" value="KAK8771721.1"/>
    <property type="molecule type" value="Genomic_DNA"/>
</dbReference>
<dbReference type="AlphaFoldDB" id="A0AAQ4EAC5"/>
<gene>
    <name evidence="3" type="ORF">V5799_025035</name>
</gene>
<dbReference type="Proteomes" id="UP001321473">
    <property type="component" value="Unassembled WGS sequence"/>
</dbReference>
<evidence type="ECO:0000313" key="4">
    <source>
        <dbReference type="Proteomes" id="UP001321473"/>
    </source>
</evidence>
<dbReference type="Pfam" id="PF25818">
    <property type="entry name" value="MTRES1_C"/>
    <property type="match status" value="1"/>
</dbReference>
<dbReference type="InterPro" id="IPR057896">
    <property type="entry name" value="MTRES1_C"/>
</dbReference>
<proteinExistence type="predicted"/>
<dbReference type="PANTHER" id="PTHR13633:SF3">
    <property type="entry name" value="MITOCHONDRIAL TRANSCRIPTION RESCUE FACTOR 1"/>
    <property type="match status" value="1"/>
</dbReference>
<evidence type="ECO:0000313" key="3">
    <source>
        <dbReference type="EMBL" id="KAK8771721.1"/>
    </source>
</evidence>
<dbReference type="PANTHER" id="PTHR13633">
    <property type="entry name" value="MITOCHONDRIAL TRANSCRIPTION RESCUE FACTOR 1"/>
    <property type="match status" value="1"/>
</dbReference>
<evidence type="ECO:0000256" key="1">
    <source>
        <dbReference type="SAM" id="MobiDB-lite"/>
    </source>
</evidence>
<accession>A0AAQ4EAC5</accession>
<sequence length="158" mass="17535">MCSSVRLPRGVLACVARGLVVRRSAAVRPGVLARSVFEVSWQHRPRIPALPTLAPQQLRNKSSKSRRSATKDEEEEEEDEDEEEEEESTEHGDNERTAFVSSLRIDSIMKAGINMPKMKVLEGIYNGSIRINGHKVLKKSTQVSTRVLTGPCLSSIGH</sequence>
<dbReference type="GO" id="GO:0003723">
    <property type="term" value="F:RNA binding"/>
    <property type="evidence" value="ECO:0007669"/>
    <property type="project" value="TreeGrafter"/>
</dbReference>
<reference evidence="3 4" key="1">
    <citation type="journal article" date="2023" name="Arcadia Sci">
        <title>De novo assembly of a long-read Amblyomma americanum tick genome.</title>
        <authorList>
            <person name="Chou S."/>
            <person name="Poskanzer K.E."/>
            <person name="Rollins M."/>
            <person name="Thuy-Boun P.S."/>
        </authorList>
    </citation>
    <scope>NUCLEOTIDE SEQUENCE [LARGE SCALE GENOMIC DNA]</scope>
    <source>
        <strain evidence="3">F_SG_1</strain>
        <tissue evidence="3">Salivary glands</tissue>
    </source>
</reference>
<dbReference type="GO" id="GO:0005739">
    <property type="term" value="C:mitochondrion"/>
    <property type="evidence" value="ECO:0007669"/>
    <property type="project" value="TreeGrafter"/>
</dbReference>
<keyword evidence="4" id="KW-1185">Reference proteome</keyword>
<evidence type="ECO:0000259" key="2">
    <source>
        <dbReference type="Pfam" id="PF25818"/>
    </source>
</evidence>
<dbReference type="GO" id="GO:1903108">
    <property type="term" value="P:regulation of mitochondrial transcription"/>
    <property type="evidence" value="ECO:0007669"/>
    <property type="project" value="TreeGrafter"/>
</dbReference>
<comment type="caution">
    <text evidence="3">The sequence shown here is derived from an EMBL/GenBank/DDBJ whole genome shotgun (WGS) entry which is preliminary data.</text>
</comment>
<feature type="compositionally biased region" description="Acidic residues" evidence="1">
    <location>
        <begin position="72"/>
        <end position="88"/>
    </location>
</feature>
<name>A0AAQ4EAC5_AMBAM</name>
<feature type="region of interest" description="Disordered" evidence="1">
    <location>
        <begin position="48"/>
        <end position="98"/>
    </location>
</feature>
<organism evidence="3 4">
    <name type="scientific">Amblyomma americanum</name>
    <name type="common">Lone star tick</name>
    <dbReference type="NCBI Taxonomy" id="6943"/>
    <lineage>
        <taxon>Eukaryota</taxon>
        <taxon>Metazoa</taxon>
        <taxon>Ecdysozoa</taxon>
        <taxon>Arthropoda</taxon>
        <taxon>Chelicerata</taxon>
        <taxon>Arachnida</taxon>
        <taxon>Acari</taxon>
        <taxon>Parasitiformes</taxon>
        <taxon>Ixodida</taxon>
        <taxon>Ixodoidea</taxon>
        <taxon>Ixodidae</taxon>
        <taxon>Amblyomminae</taxon>
        <taxon>Amblyomma</taxon>
    </lineage>
</organism>
<feature type="domain" description="Mitochondrial transcription rescue factor 1 C-terminal" evidence="2">
    <location>
        <begin position="98"/>
        <end position="144"/>
    </location>
</feature>
<protein>
    <recommendedName>
        <fullName evidence="2">Mitochondrial transcription rescue factor 1 C-terminal domain-containing protein</fullName>
    </recommendedName>
</protein>